<dbReference type="RefSeq" id="WP_379187588.1">
    <property type="nucleotide sequence ID" value="NZ_JBHSOW010000030.1"/>
</dbReference>
<protein>
    <submittedName>
        <fullName evidence="3">Lactate utilization protein C</fullName>
    </submittedName>
</protein>
<gene>
    <name evidence="3" type="ORF">ACFPYJ_08075</name>
</gene>
<dbReference type="Gene3D" id="3.40.50.10420">
    <property type="entry name" value="NagB/RpiA/CoA transferase-like"/>
    <property type="match status" value="1"/>
</dbReference>
<proteinExistence type="predicted"/>
<dbReference type="Proteomes" id="UP001596047">
    <property type="component" value="Unassembled WGS sequence"/>
</dbReference>
<feature type="domain" description="LUD" evidence="2">
    <location>
        <begin position="78"/>
        <end position="256"/>
    </location>
</feature>
<organism evidence="3 4">
    <name type="scientific">Paenibacillus solisilvae</name>
    <dbReference type="NCBI Taxonomy" id="2486751"/>
    <lineage>
        <taxon>Bacteria</taxon>
        <taxon>Bacillati</taxon>
        <taxon>Bacillota</taxon>
        <taxon>Bacilli</taxon>
        <taxon>Bacillales</taxon>
        <taxon>Paenibacillaceae</taxon>
        <taxon>Paenibacillus</taxon>
    </lineage>
</organism>
<dbReference type="InterPro" id="IPR003741">
    <property type="entry name" value="LUD_dom"/>
</dbReference>
<dbReference type="InterPro" id="IPR024185">
    <property type="entry name" value="FTHF_cligase-like_sf"/>
</dbReference>
<feature type="region of interest" description="Disordered" evidence="1">
    <location>
        <begin position="1"/>
        <end position="20"/>
    </location>
</feature>
<evidence type="ECO:0000259" key="2">
    <source>
        <dbReference type="Pfam" id="PF02589"/>
    </source>
</evidence>
<evidence type="ECO:0000256" key="1">
    <source>
        <dbReference type="SAM" id="MobiDB-lite"/>
    </source>
</evidence>
<evidence type="ECO:0000313" key="3">
    <source>
        <dbReference type="EMBL" id="MFC5649087.1"/>
    </source>
</evidence>
<dbReference type="SUPFAM" id="SSF100950">
    <property type="entry name" value="NagB/RpiA/CoA transferase-like"/>
    <property type="match status" value="1"/>
</dbReference>
<name>A0ABW0VTF6_9BACL</name>
<dbReference type="EMBL" id="JBHSOW010000030">
    <property type="protein sequence ID" value="MFC5649087.1"/>
    <property type="molecule type" value="Genomic_DNA"/>
</dbReference>
<sequence>MAESQQFKQAKAQAEVPEQSHQEFLAKLTAESKAKQVSFMDEIARKLKRSRVIEKPDHPFRGAPDFWQSFDWPEQERIDHFTENFISAGGHVERLASMEDARRFIQEKAEQMSAKFIIRQNQRELGELDLEGAIPDALISVWNTGAEEHWRARAAEADFGVVIADYAAAYTGSITVLSSKDKGRSVSLLPTVLMAIIPVERLKTRLGEILVNFDQSGQGSLPAGIHFISGPSRSADIENDLTIGVHGPGVVYALLVG</sequence>
<comment type="caution">
    <text evidence="3">The sequence shown here is derived from an EMBL/GenBank/DDBJ whole genome shotgun (WGS) entry which is preliminary data.</text>
</comment>
<dbReference type="Pfam" id="PF02589">
    <property type="entry name" value="LUD_dom"/>
    <property type="match status" value="1"/>
</dbReference>
<dbReference type="InterPro" id="IPR037171">
    <property type="entry name" value="NagB/RpiA_transferase-like"/>
</dbReference>
<dbReference type="PANTHER" id="PTHR43682">
    <property type="entry name" value="LACTATE UTILIZATION PROTEIN C"/>
    <property type="match status" value="1"/>
</dbReference>
<accession>A0ABW0VTF6</accession>
<dbReference type="PANTHER" id="PTHR43682:SF1">
    <property type="entry name" value="LACTATE UTILIZATION PROTEIN C"/>
    <property type="match status" value="1"/>
</dbReference>
<evidence type="ECO:0000313" key="4">
    <source>
        <dbReference type="Proteomes" id="UP001596047"/>
    </source>
</evidence>
<reference evidence="4" key="1">
    <citation type="journal article" date="2019" name="Int. J. Syst. Evol. Microbiol.">
        <title>The Global Catalogue of Microorganisms (GCM) 10K type strain sequencing project: providing services to taxonomists for standard genome sequencing and annotation.</title>
        <authorList>
            <consortium name="The Broad Institute Genomics Platform"/>
            <consortium name="The Broad Institute Genome Sequencing Center for Infectious Disease"/>
            <person name="Wu L."/>
            <person name="Ma J."/>
        </authorList>
    </citation>
    <scope>NUCLEOTIDE SEQUENCE [LARGE SCALE GENOMIC DNA]</scope>
    <source>
        <strain evidence="4">CGMCC 1.3240</strain>
    </source>
</reference>
<keyword evidence="4" id="KW-1185">Reference proteome</keyword>